<keyword evidence="7" id="KW-0963">Cytoplasm</keyword>
<feature type="active site" evidence="7">
    <location>
        <position position="463"/>
    </location>
</feature>
<evidence type="ECO:0000256" key="9">
    <source>
        <dbReference type="SAM" id="MobiDB-lite"/>
    </source>
</evidence>
<dbReference type="CDD" id="cd05015">
    <property type="entry name" value="SIS_PGI_1"/>
    <property type="match status" value="1"/>
</dbReference>
<comment type="function">
    <text evidence="7">Catalyzes the reversible isomerization of glucose-6-phosphate to fructose-6-phosphate.</text>
</comment>
<evidence type="ECO:0000256" key="7">
    <source>
        <dbReference type="HAMAP-Rule" id="MF_00473"/>
    </source>
</evidence>
<evidence type="ECO:0000313" key="11">
    <source>
        <dbReference type="Proteomes" id="UP000646745"/>
    </source>
</evidence>
<evidence type="ECO:0000256" key="8">
    <source>
        <dbReference type="RuleBase" id="RU000612"/>
    </source>
</evidence>
<feature type="region of interest" description="Disordered" evidence="9">
    <location>
        <begin position="58"/>
        <end position="77"/>
    </location>
</feature>
<accession>A0ABQ3EAU1</accession>
<evidence type="ECO:0000256" key="4">
    <source>
        <dbReference type="ARBA" id="ARBA00023152"/>
    </source>
</evidence>
<evidence type="ECO:0000313" key="10">
    <source>
        <dbReference type="EMBL" id="GHB28785.1"/>
    </source>
</evidence>
<dbReference type="InterPro" id="IPR035476">
    <property type="entry name" value="SIS_PGI_1"/>
</dbReference>
<dbReference type="Gene3D" id="1.10.1390.10">
    <property type="match status" value="1"/>
</dbReference>
<reference evidence="11" key="1">
    <citation type="journal article" date="2019" name="Int. J. Syst. Evol. Microbiol.">
        <title>The Global Catalogue of Microorganisms (GCM) 10K type strain sequencing project: providing services to taxonomists for standard genome sequencing and annotation.</title>
        <authorList>
            <consortium name="The Broad Institute Genomics Platform"/>
            <consortium name="The Broad Institute Genome Sequencing Center for Infectious Disease"/>
            <person name="Wu L."/>
            <person name="Ma J."/>
        </authorList>
    </citation>
    <scope>NUCLEOTIDE SEQUENCE [LARGE SCALE GENOMIC DNA]</scope>
    <source>
        <strain evidence="11">KCTC 32998</strain>
    </source>
</reference>
<comment type="subcellular location">
    <subcellularLocation>
        <location evidence="7">Cytoplasm</location>
    </subcellularLocation>
</comment>
<sequence>MRQSLPEDYPNKESVKRTGQALSKRQALAGDSVRFAPLRCICQVLSYARRHLHESGLLRNKAATSRPPRDKESNEMSIRDTQAWKALEQQLEAGMRDVHLKTLFQQPARFKTFSLDAAGIQLDLSKQRWTPEVRENLIALAREADVPNAIQRLLSGERVNLTEDRPALHTALRLPRDAKLEVEGVEVVSEVHATLDKMETLVDKLLDGQWRGATGKPITDVVNLGVGGSDLGPLMVTSALSDFEVKNAHEVSTHFASTMDGSQLADFLSWLNPETTLFILSSKSFGTIDTLSNASTALDWLAKRLGGDEELIKRFHFVGVSTKPEKMTEWGIAPANQLLFWDWVGGRYSLWSAIGLPIAIRVGMDNFRRLLAGAHAMDEHFRTAELEENLPVQLALVGIWNVNFLDIRSHAVLPYDGRLKHLPGYFQQLEMESNGKSVTNDEQQVDYSTCPVIWGEIGPNGQHAFYQLLHQGTQPVACDFLAPINRYNNVEDEHFREDLMAQHRLGLANCFAQSRVLMLGDDAVKSDGTPPSYKRYRGNQPSSTMLFDSLDPATLGALIALYEHKVFVQGTIWDIDSFDQWGVELGKKIATETEEIIATQQGLDSLDDSSRGLIESIWRGQQGK</sequence>
<comment type="catalytic activity">
    <reaction evidence="6 7 8">
        <text>alpha-D-glucose 6-phosphate = beta-D-fructose 6-phosphate</text>
        <dbReference type="Rhea" id="RHEA:11816"/>
        <dbReference type="ChEBI" id="CHEBI:57634"/>
        <dbReference type="ChEBI" id="CHEBI:58225"/>
        <dbReference type="EC" id="5.3.1.9"/>
    </reaction>
</comment>
<dbReference type="EMBL" id="BMZI01000006">
    <property type="protein sequence ID" value="GHB28785.1"/>
    <property type="molecule type" value="Genomic_DNA"/>
</dbReference>
<dbReference type="Gene3D" id="3.40.50.10490">
    <property type="entry name" value="Glucose-6-phosphate isomerase like protein, domain 1"/>
    <property type="match status" value="2"/>
</dbReference>
<feature type="active site" description="Proton donor" evidence="7">
    <location>
        <position position="432"/>
    </location>
</feature>
<name>A0ABQ3EAU1_9GAMM</name>
<dbReference type="InterPro" id="IPR035482">
    <property type="entry name" value="SIS_PGI_2"/>
</dbReference>
<gene>
    <name evidence="7 10" type="primary">pgi</name>
    <name evidence="10" type="ORF">GCM10009038_29640</name>
</gene>
<dbReference type="NCBIfam" id="NF001211">
    <property type="entry name" value="PRK00179.1"/>
    <property type="match status" value="1"/>
</dbReference>
<dbReference type="GO" id="GO:0016853">
    <property type="term" value="F:isomerase activity"/>
    <property type="evidence" value="ECO:0007669"/>
    <property type="project" value="UniProtKB-KW"/>
</dbReference>
<dbReference type="InterPro" id="IPR018189">
    <property type="entry name" value="Phosphoglucose_isomerase_CS"/>
</dbReference>
<dbReference type="PRINTS" id="PR00662">
    <property type="entry name" value="G6PISOMERASE"/>
</dbReference>
<dbReference type="HAMAP" id="MF_00473">
    <property type="entry name" value="G6P_isomerase"/>
    <property type="match status" value="1"/>
</dbReference>
<dbReference type="PANTHER" id="PTHR11469">
    <property type="entry name" value="GLUCOSE-6-PHOSPHATE ISOMERASE"/>
    <property type="match status" value="1"/>
</dbReference>
<organism evidence="10 11">
    <name type="scientific">Salinicola rhizosphaerae</name>
    <dbReference type="NCBI Taxonomy" id="1443141"/>
    <lineage>
        <taxon>Bacteria</taxon>
        <taxon>Pseudomonadati</taxon>
        <taxon>Pseudomonadota</taxon>
        <taxon>Gammaproteobacteria</taxon>
        <taxon>Oceanospirillales</taxon>
        <taxon>Halomonadaceae</taxon>
        <taxon>Salinicola</taxon>
    </lineage>
</organism>
<dbReference type="InterPro" id="IPR023096">
    <property type="entry name" value="G6P_Isomerase_C"/>
</dbReference>
<comment type="pathway">
    <text evidence="1 7 8">Carbohydrate degradation; glycolysis; D-glyceraldehyde 3-phosphate and glycerone phosphate from D-glucose: step 2/4.</text>
</comment>
<keyword evidence="4 7" id="KW-0324">Glycolysis</keyword>
<keyword evidence="5 7" id="KW-0413">Isomerase</keyword>
<dbReference type="PROSITE" id="PS00765">
    <property type="entry name" value="P_GLUCOSE_ISOMERASE_1"/>
    <property type="match status" value="1"/>
</dbReference>
<evidence type="ECO:0000256" key="5">
    <source>
        <dbReference type="ARBA" id="ARBA00023235"/>
    </source>
</evidence>
<feature type="active site" evidence="7">
    <location>
        <position position="587"/>
    </location>
</feature>
<dbReference type="SUPFAM" id="SSF53697">
    <property type="entry name" value="SIS domain"/>
    <property type="match status" value="1"/>
</dbReference>
<dbReference type="InterPro" id="IPR001672">
    <property type="entry name" value="G6P_Isomerase"/>
</dbReference>
<dbReference type="InterPro" id="IPR046348">
    <property type="entry name" value="SIS_dom_sf"/>
</dbReference>
<comment type="caution">
    <text evidence="10">The sequence shown here is derived from an EMBL/GenBank/DDBJ whole genome shotgun (WGS) entry which is preliminary data.</text>
</comment>
<dbReference type="EC" id="5.3.1.9" evidence="7"/>
<dbReference type="PROSITE" id="PS00174">
    <property type="entry name" value="P_GLUCOSE_ISOMERASE_2"/>
    <property type="match status" value="1"/>
</dbReference>
<feature type="region of interest" description="Disordered" evidence="9">
    <location>
        <begin position="1"/>
        <end position="20"/>
    </location>
</feature>
<evidence type="ECO:0000256" key="2">
    <source>
        <dbReference type="ARBA" id="ARBA00006604"/>
    </source>
</evidence>
<comment type="similarity">
    <text evidence="2 7 8">Belongs to the GPI family.</text>
</comment>
<dbReference type="PROSITE" id="PS51463">
    <property type="entry name" value="P_GLUCOSE_ISOMERASE_3"/>
    <property type="match status" value="1"/>
</dbReference>
<evidence type="ECO:0000256" key="6">
    <source>
        <dbReference type="ARBA" id="ARBA00029321"/>
    </source>
</evidence>
<dbReference type="Proteomes" id="UP000646745">
    <property type="component" value="Unassembled WGS sequence"/>
</dbReference>
<dbReference type="CDD" id="cd05016">
    <property type="entry name" value="SIS_PGI_2"/>
    <property type="match status" value="1"/>
</dbReference>
<keyword evidence="11" id="KW-1185">Reference proteome</keyword>
<dbReference type="Pfam" id="PF00342">
    <property type="entry name" value="PGI"/>
    <property type="match status" value="1"/>
</dbReference>
<evidence type="ECO:0000256" key="1">
    <source>
        <dbReference type="ARBA" id="ARBA00004926"/>
    </source>
</evidence>
<evidence type="ECO:0000256" key="3">
    <source>
        <dbReference type="ARBA" id="ARBA00022432"/>
    </source>
</evidence>
<keyword evidence="3 7" id="KW-0312">Gluconeogenesis</keyword>
<protein>
    <recommendedName>
        <fullName evidence="7">Glucose-6-phosphate isomerase</fullName>
        <shortName evidence="7">GPI</shortName>
        <ecNumber evidence="7">5.3.1.9</ecNumber>
    </recommendedName>
    <alternativeName>
        <fullName evidence="7">Phosphoglucose isomerase</fullName>
        <shortName evidence="7">PGI</shortName>
    </alternativeName>
    <alternativeName>
        <fullName evidence="7">Phosphohexose isomerase</fullName>
        <shortName evidence="7">PHI</shortName>
    </alternativeName>
</protein>
<proteinExistence type="inferred from homology"/>
<comment type="pathway">
    <text evidence="7">Carbohydrate biosynthesis; gluconeogenesis.</text>
</comment>
<feature type="compositionally biased region" description="Basic and acidic residues" evidence="9">
    <location>
        <begin position="67"/>
        <end position="77"/>
    </location>
</feature>
<dbReference type="PANTHER" id="PTHR11469:SF1">
    <property type="entry name" value="GLUCOSE-6-PHOSPHATE ISOMERASE"/>
    <property type="match status" value="1"/>
</dbReference>